<organism evidence="1 2">
    <name type="scientific">Agreia pratensis</name>
    <dbReference type="NCBI Taxonomy" id="150121"/>
    <lineage>
        <taxon>Bacteria</taxon>
        <taxon>Bacillati</taxon>
        <taxon>Actinomycetota</taxon>
        <taxon>Actinomycetes</taxon>
        <taxon>Micrococcales</taxon>
        <taxon>Microbacteriaceae</taxon>
        <taxon>Agreia</taxon>
    </lineage>
</organism>
<dbReference type="OrthoDB" id="5118919at2"/>
<protein>
    <recommendedName>
        <fullName evidence="3">TadE-like protein</fullName>
    </recommendedName>
</protein>
<name>A0A1X7K256_9MICO</name>
<dbReference type="AlphaFoldDB" id="A0A1X7K256"/>
<evidence type="ECO:0000313" key="2">
    <source>
        <dbReference type="Proteomes" id="UP000193244"/>
    </source>
</evidence>
<keyword evidence="2" id="KW-1185">Reference proteome</keyword>
<evidence type="ECO:0008006" key="3">
    <source>
        <dbReference type="Google" id="ProtNLM"/>
    </source>
</evidence>
<accession>A0A1X7K256</accession>
<reference evidence="2" key="1">
    <citation type="submission" date="2017-04" db="EMBL/GenBank/DDBJ databases">
        <authorList>
            <person name="Varghese N."/>
            <person name="Submissions S."/>
        </authorList>
    </citation>
    <scope>NUCLEOTIDE SEQUENCE [LARGE SCALE GENOMIC DNA]</scope>
    <source>
        <strain evidence="2">VKM Ac-2510</strain>
    </source>
</reference>
<sequence>MPLWKRLMADDGSASLEFITAGVLLLVPLVYLVSALSLLQGAAFAAEGAARQAARVFVQSESIEQGAASAEQAVAIAFSDFGITDGIAPIEYSCDPLPDACLTRAGHVTVTVRVSVPLPLLPSFLGRENTGGIPFVATATQTVSRFHS</sequence>
<proteinExistence type="predicted"/>
<dbReference type="Proteomes" id="UP000193244">
    <property type="component" value="Unassembled WGS sequence"/>
</dbReference>
<dbReference type="STRING" id="150121.SAMN06296010_2014"/>
<gene>
    <name evidence="1" type="ORF">SAMN06296010_2014</name>
</gene>
<dbReference type="EMBL" id="FXAY01000003">
    <property type="protein sequence ID" value="SMG34979.1"/>
    <property type="molecule type" value="Genomic_DNA"/>
</dbReference>
<evidence type="ECO:0000313" key="1">
    <source>
        <dbReference type="EMBL" id="SMG34979.1"/>
    </source>
</evidence>